<sequence>MGTKSLKLAPLRISSASSSWVSLTSRLSFGLSCLETEGITRESKGLGTLGLEDFLELKSHGLHDICG</sequence>
<accession>A0ACC0WKF4</accession>
<comment type="caution">
    <text evidence="1">The sequence shown here is derived from an EMBL/GenBank/DDBJ whole genome shotgun (WGS) entry which is preliminary data.</text>
</comment>
<dbReference type="EMBL" id="CM047591">
    <property type="protein sequence ID" value="KAI9919155.1"/>
    <property type="molecule type" value="Genomic_DNA"/>
</dbReference>
<organism evidence="1 2">
    <name type="scientific">Peronosclerospora sorghi</name>
    <dbReference type="NCBI Taxonomy" id="230839"/>
    <lineage>
        <taxon>Eukaryota</taxon>
        <taxon>Sar</taxon>
        <taxon>Stramenopiles</taxon>
        <taxon>Oomycota</taxon>
        <taxon>Peronosporomycetes</taxon>
        <taxon>Peronosporales</taxon>
        <taxon>Peronosporaceae</taxon>
        <taxon>Peronosclerospora</taxon>
    </lineage>
</organism>
<dbReference type="Proteomes" id="UP001163321">
    <property type="component" value="Chromosome 12"/>
</dbReference>
<keyword evidence="2" id="KW-1185">Reference proteome</keyword>
<reference evidence="1 2" key="1">
    <citation type="journal article" date="2022" name="bioRxiv">
        <title>The genome of the oomycete Peronosclerospora sorghi, a cosmopolitan pathogen of maize and sorghum, is inflated with dispersed pseudogenes.</title>
        <authorList>
            <person name="Fletcher K."/>
            <person name="Martin F."/>
            <person name="Isakeit T."/>
            <person name="Cavanaugh K."/>
            <person name="Magill C."/>
            <person name="Michelmore R."/>
        </authorList>
    </citation>
    <scope>NUCLEOTIDE SEQUENCE [LARGE SCALE GENOMIC DNA]</scope>
    <source>
        <strain evidence="1">P6</strain>
    </source>
</reference>
<name>A0ACC0WKF4_9STRA</name>
<evidence type="ECO:0000313" key="2">
    <source>
        <dbReference type="Proteomes" id="UP001163321"/>
    </source>
</evidence>
<proteinExistence type="predicted"/>
<gene>
    <name evidence="1" type="ORF">PsorP6_012031</name>
</gene>
<evidence type="ECO:0000313" key="1">
    <source>
        <dbReference type="EMBL" id="KAI9919155.1"/>
    </source>
</evidence>
<protein>
    <submittedName>
        <fullName evidence="1">Uncharacterized protein</fullName>
    </submittedName>
</protein>